<evidence type="ECO:0000313" key="3">
    <source>
        <dbReference type="Proteomes" id="UP000274822"/>
    </source>
</evidence>
<proteinExistence type="predicted"/>
<feature type="domain" description="CoA-binding" evidence="1">
    <location>
        <begin position="10"/>
        <end position="122"/>
    </location>
</feature>
<dbReference type="PANTHER" id="PTHR33303:SF2">
    <property type="entry name" value="COA-BINDING DOMAIN-CONTAINING PROTEIN"/>
    <property type="match status" value="1"/>
</dbReference>
<dbReference type="InterPro" id="IPR003781">
    <property type="entry name" value="CoA-bd"/>
</dbReference>
<dbReference type="AlphaFoldDB" id="A0A433Q197"/>
<dbReference type="EMBL" id="RBNJ01019373">
    <property type="protein sequence ID" value="RUS23560.1"/>
    <property type="molecule type" value="Genomic_DNA"/>
</dbReference>
<organism evidence="2 3">
    <name type="scientific">Jimgerdemannia flammicorona</name>
    <dbReference type="NCBI Taxonomy" id="994334"/>
    <lineage>
        <taxon>Eukaryota</taxon>
        <taxon>Fungi</taxon>
        <taxon>Fungi incertae sedis</taxon>
        <taxon>Mucoromycota</taxon>
        <taxon>Mucoromycotina</taxon>
        <taxon>Endogonomycetes</taxon>
        <taxon>Endogonales</taxon>
        <taxon>Endogonaceae</taxon>
        <taxon>Jimgerdemannia</taxon>
    </lineage>
</organism>
<reference evidence="2 3" key="1">
    <citation type="journal article" date="2018" name="New Phytol.">
        <title>Phylogenomics of Endogonaceae and evolution of mycorrhizas within Mucoromycota.</title>
        <authorList>
            <person name="Chang Y."/>
            <person name="Desiro A."/>
            <person name="Na H."/>
            <person name="Sandor L."/>
            <person name="Lipzen A."/>
            <person name="Clum A."/>
            <person name="Barry K."/>
            <person name="Grigoriev I.V."/>
            <person name="Martin F.M."/>
            <person name="Stajich J.E."/>
            <person name="Smith M.E."/>
            <person name="Bonito G."/>
            <person name="Spatafora J.W."/>
        </authorList>
    </citation>
    <scope>NUCLEOTIDE SEQUENCE [LARGE SCALE GENOMIC DNA]</scope>
    <source>
        <strain evidence="2 3">AD002</strain>
    </source>
</reference>
<name>A0A433Q197_9FUNG</name>
<dbReference type="SUPFAM" id="SSF51735">
    <property type="entry name" value="NAD(P)-binding Rossmann-fold domains"/>
    <property type="match status" value="1"/>
</dbReference>
<dbReference type="InterPro" id="IPR036291">
    <property type="entry name" value="NAD(P)-bd_dom_sf"/>
</dbReference>
<comment type="caution">
    <text evidence="2">The sequence shown here is derived from an EMBL/GenBank/DDBJ whole genome shotgun (WGS) entry which is preliminary data.</text>
</comment>
<accession>A0A433Q197</accession>
<evidence type="ECO:0000259" key="1">
    <source>
        <dbReference type="SMART" id="SM00881"/>
    </source>
</evidence>
<keyword evidence="3" id="KW-1185">Reference proteome</keyword>
<dbReference type="Proteomes" id="UP000274822">
    <property type="component" value="Unassembled WGS sequence"/>
</dbReference>
<gene>
    <name evidence="2" type="ORF">BC938DRAFT_474955</name>
</gene>
<dbReference type="PANTHER" id="PTHR33303">
    <property type="entry name" value="CYTOPLASMIC PROTEIN-RELATED"/>
    <property type="match status" value="1"/>
</dbReference>
<protein>
    <submittedName>
        <fullName evidence="2">NAD(P)-binding protein</fullName>
    </submittedName>
</protein>
<evidence type="ECO:0000313" key="2">
    <source>
        <dbReference type="EMBL" id="RUS23560.1"/>
    </source>
</evidence>
<dbReference type="Pfam" id="PF13380">
    <property type="entry name" value="CoA_binding_2"/>
    <property type="match status" value="1"/>
</dbReference>
<sequence>MSFARLTTEFLSSKYFAVAGASVNRTKFGNKVLRWYIAHNRPVSPINRMTASRPSPVSHPPTSLAVQRETTIEGLPVLSSLTELPFPTETAVSVITPPDATLGVLKEAHQVRVPYVWLQPGAQSEEALTYAREVGLKIIFGGPCILADGDKVLEHLAGKL</sequence>
<dbReference type="SMART" id="SM00881">
    <property type="entry name" value="CoA_binding"/>
    <property type="match status" value="1"/>
</dbReference>
<dbReference type="Gene3D" id="3.40.50.720">
    <property type="entry name" value="NAD(P)-binding Rossmann-like Domain"/>
    <property type="match status" value="1"/>
</dbReference>